<dbReference type="PROSITE" id="PS51220">
    <property type="entry name" value="NIDO"/>
    <property type="match status" value="1"/>
</dbReference>
<reference evidence="3" key="3">
    <citation type="submission" date="2025-09" db="UniProtKB">
        <authorList>
            <consortium name="Ensembl"/>
        </authorList>
    </citation>
    <scope>IDENTIFICATION</scope>
</reference>
<dbReference type="PANTHER" id="PTHR46160">
    <property type="entry name" value="ALPHA-TECTORIN-RELATED"/>
    <property type="match status" value="1"/>
</dbReference>
<organism evidence="3 4">
    <name type="scientific">Pygocentrus nattereri</name>
    <name type="common">Red-bellied piranha</name>
    <dbReference type="NCBI Taxonomy" id="42514"/>
    <lineage>
        <taxon>Eukaryota</taxon>
        <taxon>Metazoa</taxon>
        <taxon>Chordata</taxon>
        <taxon>Craniata</taxon>
        <taxon>Vertebrata</taxon>
        <taxon>Euteleostomi</taxon>
        <taxon>Actinopterygii</taxon>
        <taxon>Neopterygii</taxon>
        <taxon>Teleostei</taxon>
        <taxon>Ostariophysi</taxon>
        <taxon>Characiformes</taxon>
        <taxon>Characoidei</taxon>
        <taxon>Pygocentrus</taxon>
    </lineage>
</organism>
<keyword evidence="4" id="KW-1185">Reference proteome</keyword>
<reference evidence="3 4" key="1">
    <citation type="submission" date="2020-10" db="EMBL/GenBank/DDBJ databases">
        <title>Pygocentrus nattereri (red-bellied piranha) genome, fPygNat1, primary haplotype.</title>
        <authorList>
            <person name="Myers G."/>
            <person name="Meyer A."/>
            <person name="Karagic N."/>
            <person name="Pippel M."/>
            <person name="Winkler S."/>
            <person name="Tracey A."/>
            <person name="Wood J."/>
            <person name="Formenti G."/>
            <person name="Howe K."/>
            <person name="Fedrigo O."/>
            <person name="Jarvis E.D."/>
        </authorList>
    </citation>
    <scope>NUCLEOTIDE SEQUENCE [LARGE SCALE GENOMIC DNA]</scope>
</reference>
<evidence type="ECO:0000256" key="1">
    <source>
        <dbReference type="SAM" id="SignalP"/>
    </source>
</evidence>
<dbReference type="Ensembl" id="ENSPNAT00000009040.2">
    <property type="protein sequence ID" value="ENSPNAP00000003260.2"/>
    <property type="gene ID" value="ENSPNAG00000009668.2"/>
</dbReference>
<keyword evidence="1" id="KW-0732">Signal</keyword>
<feature type="signal peptide" evidence="1">
    <location>
        <begin position="1"/>
        <end position="23"/>
    </location>
</feature>
<dbReference type="PANTHER" id="PTHR46160:SF9">
    <property type="entry name" value="PROTEIN PRY2-RELATED"/>
    <property type="match status" value="1"/>
</dbReference>
<dbReference type="GeneTree" id="ENSGT00940000164679"/>
<evidence type="ECO:0000313" key="3">
    <source>
        <dbReference type="Ensembl" id="ENSPNAP00000003260.2"/>
    </source>
</evidence>
<dbReference type="InterPro" id="IPR003886">
    <property type="entry name" value="NIDO_dom"/>
</dbReference>
<proteinExistence type="predicted"/>
<dbReference type="GO" id="GO:0007160">
    <property type="term" value="P:cell-matrix adhesion"/>
    <property type="evidence" value="ECO:0007669"/>
    <property type="project" value="InterPro"/>
</dbReference>
<dbReference type="InterPro" id="IPR052749">
    <property type="entry name" value="Alpha-tectorin"/>
</dbReference>
<reference evidence="3" key="2">
    <citation type="submission" date="2025-08" db="UniProtKB">
        <authorList>
            <consortium name="Ensembl"/>
        </authorList>
    </citation>
    <scope>IDENTIFICATION</scope>
</reference>
<evidence type="ECO:0000313" key="4">
    <source>
        <dbReference type="Proteomes" id="UP001501920"/>
    </source>
</evidence>
<protein>
    <recommendedName>
        <fullName evidence="2">NIDO domain-containing protein</fullName>
    </recommendedName>
</protein>
<evidence type="ECO:0000259" key="2">
    <source>
        <dbReference type="PROSITE" id="PS51220"/>
    </source>
</evidence>
<dbReference type="Pfam" id="PF06119">
    <property type="entry name" value="NIDO"/>
    <property type="match status" value="1"/>
</dbReference>
<accession>A0A3B4BXJ7</accession>
<name>A0A3B4BXJ7_PYGNA</name>
<feature type="chain" id="PRO_5043354999" description="NIDO domain-containing protein" evidence="1">
    <location>
        <begin position="24"/>
        <end position="223"/>
    </location>
</feature>
<feature type="domain" description="NIDO" evidence="2">
    <location>
        <begin position="78"/>
        <end position="213"/>
    </location>
</feature>
<dbReference type="AlphaFoldDB" id="A0A3B4BXJ7"/>
<sequence length="223" mass="25399">MILNILAAPFRLFFPVLPGAVRAVTYDGDNELVQLTQPFSYFGRDYTQLYLSMDGFLSFEPFNFDSYVPISHKDIIAPLWTDIDTYTRGNITYQQATSGPLIAQATAEIRQMYPRSDFTAAWVFVGTWEKVEFEPDWGEVTFQVVLISDEDSDVSFILMNYGQIPNNPQVWMAGYQTEDNVYQFRIQAASTADLSRTSNVGRPGRWAFRVDACGVLTALRMRC</sequence>
<dbReference type="STRING" id="42514.ENSPNAP00000003260"/>
<dbReference type="Proteomes" id="UP001501920">
    <property type="component" value="Chromosome 13"/>
</dbReference>
<dbReference type="SMART" id="SM00539">
    <property type="entry name" value="NIDO"/>
    <property type="match status" value="1"/>
</dbReference>